<comment type="caution">
    <text evidence="1">The sequence shown here is derived from an EMBL/GenBank/DDBJ whole genome shotgun (WGS) entry which is preliminary data.</text>
</comment>
<sequence length="115" mass="13007">MTDEKTSELQSEARAALAADRAYSDAELLRQHENALAALRDPAMSEDMRVDALLTTRDWEDRGMIDEDHIRAWKIILAMEDEDAAVAILADSDEARALRRTTPFSRDALTYQQRG</sequence>
<accession>A0ABV8EGD9</accession>
<keyword evidence="2" id="KW-1185">Reference proteome</keyword>
<evidence type="ECO:0000313" key="1">
    <source>
        <dbReference type="EMBL" id="MFC3971028.1"/>
    </source>
</evidence>
<gene>
    <name evidence="1" type="ORF">ACFOVS_23470</name>
</gene>
<dbReference type="RefSeq" id="WP_247262555.1">
    <property type="nucleotide sequence ID" value="NZ_JALJQZ010000056.1"/>
</dbReference>
<dbReference type="EMBL" id="JBHSBD010000147">
    <property type="protein sequence ID" value="MFC3971028.1"/>
    <property type="molecule type" value="Genomic_DNA"/>
</dbReference>
<reference evidence="2" key="1">
    <citation type="journal article" date="2019" name="Int. J. Syst. Evol. Microbiol.">
        <title>The Global Catalogue of Microorganisms (GCM) 10K type strain sequencing project: providing services to taxonomists for standard genome sequencing and annotation.</title>
        <authorList>
            <consortium name="The Broad Institute Genomics Platform"/>
            <consortium name="The Broad Institute Genome Sequencing Center for Infectious Disease"/>
            <person name="Wu L."/>
            <person name="Ma J."/>
        </authorList>
    </citation>
    <scope>NUCLEOTIDE SEQUENCE [LARGE SCALE GENOMIC DNA]</scope>
    <source>
        <strain evidence="2">TBRC 5781</strain>
    </source>
</reference>
<proteinExistence type="predicted"/>
<protein>
    <submittedName>
        <fullName evidence="1">Uncharacterized protein</fullName>
    </submittedName>
</protein>
<organism evidence="1 2">
    <name type="scientific">Rhizobium lemnae</name>
    <dbReference type="NCBI Taxonomy" id="1214924"/>
    <lineage>
        <taxon>Bacteria</taxon>
        <taxon>Pseudomonadati</taxon>
        <taxon>Pseudomonadota</taxon>
        <taxon>Alphaproteobacteria</taxon>
        <taxon>Hyphomicrobiales</taxon>
        <taxon>Rhizobiaceae</taxon>
        <taxon>Rhizobium/Agrobacterium group</taxon>
        <taxon>Rhizobium</taxon>
    </lineage>
</organism>
<evidence type="ECO:0000313" key="2">
    <source>
        <dbReference type="Proteomes" id="UP001595697"/>
    </source>
</evidence>
<name>A0ABV8EGD9_9HYPH</name>
<dbReference type="Proteomes" id="UP001595697">
    <property type="component" value="Unassembled WGS sequence"/>
</dbReference>